<evidence type="ECO:0000313" key="9">
    <source>
        <dbReference type="EMBL" id="PIG83919.1"/>
    </source>
</evidence>
<dbReference type="Pfam" id="PF00172">
    <property type="entry name" value="Zn_clus"/>
    <property type="match status" value="1"/>
</dbReference>
<keyword evidence="2" id="KW-0479">Metal-binding</keyword>
<evidence type="ECO:0000256" key="2">
    <source>
        <dbReference type="ARBA" id="ARBA00022723"/>
    </source>
</evidence>
<feature type="region of interest" description="Disordered" evidence="7">
    <location>
        <begin position="413"/>
        <end position="438"/>
    </location>
</feature>
<dbReference type="CDD" id="cd12148">
    <property type="entry name" value="fungal_TF_MHR"/>
    <property type="match status" value="1"/>
</dbReference>
<feature type="domain" description="Zn(2)-C6 fungal-type" evidence="8">
    <location>
        <begin position="24"/>
        <end position="54"/>
    </location>
</feature>
<feature type="region of interest" description="Disordered" evidence="7">
    <location>
        <begin position="142"/>
        <end position="167"/>
    </location>
</feature>
<evidence type="ECO:0000256" key="5">
    <source>
        <dbReference type="ARBA" id="ARBA00023163"/>
    </source>
</evidence>
<dbReference type="GO" id="GO:0008270">
    <property type="term" value="F:zinc ion binding"/>
    <property type="evidence" value="ECO:0007669"/>
    <property type="project" value="InterPro"/>
</dbReference>
<comment type="caution">
    <text evidence="9">The sequence shown here is derived from an EMBL/GenBank/DDBJ whole genome shotgun (WGS) entry which is preliminary data.</text>
</comment>
<dbReference type="Proteomes" id="UP000231358">
    <property type="component" value="Unassembled WGS sequence"/>
</dbReference>
<evidence type="ECO:0000256" key="3">
    <source>
        <dbReference type="ARBA" id="ARBA00023015"/>
    </source>
</evidence>
<organism evidence="9 10">
    <name type="scientific">Aspergillus arachidicola</name>
    <dbReference type="NCBI Taxonomy" id="656916"/>
    <lineage>
        <taxon>Eukaryota</taxon>
        <taxon>Fungi</taxon>
        <taxon>Dikarya</taxon>
        <taxon>Ascomycota</taxon>
        <taxon>Pezizomycotina</taxon>
        <taxon>Eurotiomycetes</taxon>
        <taxon>Eurotiomycetidae</taxon>
        <taxon>Eurotiales</taxon>
        <taxon>Aspergillaceae</taxon>
        <taxon>Aspergillus</taxon>
        <taxon>Aspergillus subgen. Circumdati</taxon>
    </lineage>
</organism>
<dbReference type="InterPro" id="IPR036864">
    <property type="entry name" value="Zn2-C6_fun-type_DNA-bd_sf"/>
</dbReference>
<dbReference type="STRING" id="656916.A0A2G7FTP2"/>
<proteinExistence type="predicted"/>
<dbReference type="PANTHER" id="PTHR47338">
    <property type="entry name" value="ZN(II)2CYS6 TRANSCRIPTION FACTOR (EUROFUNG)-RELATED"/>
    <property type="match status" value="1"/>
</dbReference>
<dbReference type="SUPFAM" id="SSF57701">
    <property type="entry name" value="Zn2/Cys6 DNA-binding domain"/>
    <property type="match status" value="1"/>
</dbReference>
<dbReference type="EMBL" id="NEXV01000422">
    <property type="protein sequence ID" value="PIG83919.1"/>
    <property type="molecule type" value="Genomic_DNA"/>
</dbReference>
<evidence type="ECO:0000256" key="1">
    <source>
        <dbReference type="ARBA" id="ARBA00004123"/>
    </source>
</evidence>
<dbReference type="GO" id="GO:0003677">
    <property type="term" value="F:DNA binding"/>
    <property type="evidence" value="ECO:0007669"/>
    <property type="project" value="UniProtKB-KW"/>
</dbReference>
<evidence type="ECO:0000313" key="10">
    <source>
        <dbReference type="Proteomes" id="UP000231358"/>
    </source>
</evidence>
<dbReference type="GO" id="GO:0000981">
    <property type="term" value="F:DNA-binding transcription factor activity, RNA polymerase II-specific"/>
    <property type="evidence" value="ECO:0007669"/>
    <property type="project" value="InterPro"/>
</dbReference>
<sequence>MSRSATNNILDAQENSKLPELSVACSNCRNRKLRCSKETPACQHCRKTGSHCAYDPKRSKPGIKSGAIENIHRRLGMRMKSASAGERGKSHHADRLEDFVLDRLGDDPPDEYNQRTQARANQSKECSALSALAWELQILKDKPSPGAADRPAKRQRVGDYAGPSRSSMPDVDRRVVLDLLNPNTIEDVLQTYFKYIHPWIPLVHENSLRRRLLDPRHRSKLDVLVRAMILVSGRFIHRHEAVSDISLTGLTTEQARSMVVSTSMDCLSVENLQALVICVFNDIGNGCGEKAWSLVGSLTRTVEYLKLTVEDEDCRGRTSISRPFNSLSPPESWVEAEERRRVFWTVFNLDRFCSVAMGWNTSLTSDDVHRRLPCDGVYWRRDKPNVTAFFGIWDKSTVRIGNPIAFHPAHYVSPQGAVPNETPDQSPVDANGSASSPEDPLMEAAGAFAYRIEATESLSRVTTYFLQQKVDTHRPENVTSWLTRFKELDLRLVHWKMLLPKKWKAANPTNTTVSAYDTINQDGPPSSSGGRTGLDVDATRQTVVMDPNLTLAHITHNASMILLHQPIAFPPHDWAFRSRLPSSCSAETCQQAAVEIATITEQYLKVSPATFPIYPQFSFCVYVAARLLLAYGIHYSGESTALYSGSDVDDRFWALVRSLDEMSRRWNGNVIVMPESATLTEDLAAKYASKLRGMKDMCIQGLGYKINVLDYTQDIDHCNRKIDPIIGDQVLESTPTDATQQPYLNLQAQSEHNSQVPRKHAENQTNENLINAAPAAALPCPATTIQLPRNPNHQHQSMYGQEAYSPGDDQAPCDLGAISQVLLGHQFMDLDRIISFDNGMFGANLDQSW</sequence>
<comment type="subcellular location">
    <subcellularLocation>
        <location evidence="1">Nucleus</location>
    </subcellularLocation>
</comment>
<dbReference type="PROSITE" id="PS50048">
    <property type="entry name" value="ZN2_CY6_FUNGAL_2"/>
    <property type="match status" value="1"/>
</dbReference>
<dbReference type="GO" id="GO:0006351">
    <property type="term" value="P:DNA-templated transcription"/>
    <property type="evidence" value="ECO:0007669"/>
    <property type="project" value="InterPro"/>
</dbReference>
<keyword evidence="4" id="KW-0238">DNA-binding</keyword>
<gene>
    <name evidence="9" type="ORF">AARAC_001866</name>
</gene>
<evidence type="ECO:0000259" key="8">
    <source>
        <dbReference type="PROSITE" id="PS50048"/>
    </source>
</evidence>
<dbReference type="GO" id="GO:0005634">
    <property type="term" value="C:nucleus"/>
    <property type="evidence" value="ECO:0007669"/>
    <property type="project" value="UniProtKB-SubCell"/>
</dbReference>
<dbReference type="PROSITE" id="PS00463">
    <property type="entry name" value="ZN2_CY6_FUNGAL_1"/>
    <property type="match status" value="1"/>
</dbReference>
<dbReference type="Pfam" id="PF04082">
    <property type="entry name" value="Fungal_trans"/>
    <property type="match status" value="1"/>
</dbReference>
<evidence type="ECO:0000256" key="4">
    <source>
        <dbReference type="ARBA" id="ARBA00023125"/>
    </source>
</evidence>
<dbReference type="GO" id="GO:0009893">
    <property type="term" value="P:positive regulation of metabolic process"/>
    <property type="evidence" value="ECO:0007669"/>
    <property type="project" value="UniProtKB-ARBA"/>
</dbReference>
<keyword evidence="6" id="KW-0539">Nucleus</keyword>
<dbReference type="AlphaFoldDB" id="A0A2G7FTP2"/>
<keyword evidence="3" id="KW-0805">Transcription regulation</keyword>
<dbReference type="PANTHER" id="PTHR47338:SF23">
    <property type="entry name" value="ZN(II)2CYS6 TRANSCRIPTION FACTOR (EUROFUNG)"/>
    <property type="match status" value="1"/>
</dbReference>
<evidence type="ECO:0000256" key="7">
    <source>
        <dbReference type="SAM" id="MobiDB-lite"/>
    </source>
</evidence>
<evidence type="ECO:0000256" key="6">
    <source>
        <dbReference type="ARBA" id="ARBA00023242"/>
    </source>
</evidence>
<dbReference type="InterPro" id="IPR007219">
    <property type="entry name" value="XnlR_reg_dom"/>
</dbReference>
<dbReference type="CDD" id="cd00067">
    <property type="entry name" value="GAL4"/>
    <property type="match status" value="1"/>
</dbReference>
<keyword evidence="10" id="KW-1185">Reference proteome</keyword>
<reference evidence="9 10" key="1">
    <citation type="submission" date="2017-05" db="EMBL/GenBank/DDBJ databases">
        <title>Genome sequence for an aflatoxigenic pathogen of Argentinian peanut, Aspergillus arachidicola.</title>
        <authorList>
            <person name="Moore G."/>
            <person name="Beltz S.B."/>
            <person name="Mack B.M."/>
        </authorList>
    </citation>
    <scope>NUCLEOTIDE SEQUENCE [LARGE SCALE GENOMIC DNA]</scope>
    <source>
        <strain evidence="9 10">CBS 117610</strain>
    </source>
</reference>
<dbReference type="SMART" id="SM00066">
    <property type="entry name" value="GAL4"/>
    <property type="match status" value="1"/>
</dbReference>
<accession>A0A2G7FTP2</accession>
<dbReference type="InterPro" id="IPR050815">
    <property type="entry name" value="TF_fung"/>
</dbReference>
<name>A0A2G7FTP2_9EURO</name>
<dbReference type="Gene3D" id="4.10.240.10">
    <property type="entry name" value="Zn(2)-C6 fungal-type DNA-binding domain"/>
    <property type="match status" value="1"/>
</dbReference>
<dbReference type="InterPro" id="IPR001138">
    <property type="entry name" value="Zn2Cys6_DnaBD"/>
</dbReference>
<keyword evidence="5" id="KW-0804">Transcription</keyword>
<protein>
    <recommendedName>
        <fullName evidence="8">Zn(2)-C6 fungal-type domain-containing protein</fullName>
    </recommendedName>
</protein>
<dbReference type="SMART" id="SM00906">
    <property type="entry name" value="Fungal_trans"/>
    <property type="match status" value="1"/>
</dbReference>